<comment type="similarity">
    <text evidence="3 14">Belongs to the glycosyl hydrolase 13 family.</text>
</comment>
<name>A0A7K0EFW7_9BACT</name>
<feature type="active site" description="Nucleophile" evidence="15">
    <location>
        <position position="260"/>
    </location>
</feature>
<dbReference type="PANTHER" id="PTHR43651:SF11">
    <property type="entry name" value="MALTO-OLIGOSYLTREHALOSE TREHALOHYDROLASE"/>
    <property type="match status" value="1"/>
</dbReference>
<evidence type="ECO:0000256" key="1">
    <source>
        <dbReference type="ARBA" id="ARBA00004496"/>
    </source>
</evidence>
<dbReference type="SMART" id="SM00642">
    <property type="entry name" value="Aamy"/>
    <property type="match status" value="1"/>
</dbReference>
<comment type="subcellular location">
    <subcellularLocation>
        <location evidence="1 15">Cytoplasm</location>
    </subcellularLocation>
</comment>
<dbReference type="GO" id="GO:0005737">
    <property type="term" value="C:cytoplasm"/>
    <property type="evidence" value="ECO:0007669"/>
    <property type="project" value="UniProtKB-SubCell"/>
</dbReference>
<feature type="binding site" evidence="16">
    <location>
        <begin position="258"/>
        <end position="263"/>
    </location>
    <ligand>
        <name>substrate</name>
    </ligand>
</feature>
<evidence type="ECO:0000256" key="11">
    <source>
        <dbReference type="ARBA" id="ARBA00033284"/>
    </source>
</evidence>
<dbReference type="NCBIfam" id="TIGR02402">
    <property type="entry name" value="trehalose_TreZ"/>
    <property type="match status" value="1"/>
</dbReference>
<feature type="binding site" evidence="16">
    <location>
        <begin position="390"/>
        <end position="395"/>
    </location>
    <ligand>
        <name>substrate</name>
    </ligand>
</feature>
<dbReference type="InterPro" id="IPR013783">
    <property type="entry name" value="Ig-like_fold"/>
</dbReference>
<dbReference type="Pfam" id="PF02922">
    <property type="entry name" value="CBM_48"/>
    <property type="match status" value="1"/>
</dbReference>
<sequence length="625" mass="71044">MKRIGAGFSGPETVVFTVWAPEKNRMTLHLVHPTDRQVPMEKDNEGYFSVTVDGIRAGDRYFFQPDDGTDYPDPASHFQPEGVHGPSEVVDHSAYAWQDQLWRGLPFRDLILYELHVGTFTPEGTFEAIISRLDALVETGINALEIMPVAQFPGNRNWGYDGVYPYSVQHSYGGPEGLKKLVDACHARGLAVFLDVVYNHMGPEGNYFGSFGPYFSSKYHTPWGDAINFDGLWSDGVRDFFVNNALFWFEQFHIDGLRFDAIHEIFDMGAVSIWTQLHDNVKRLEQRLGRPLHLLAESDLNDPKVLKTTELGGFGFDAQWLDDFHHSLYVLLDQNGKNRYGDYGRLEQLAKAYTDGFVMTGEYTAFRKRKFGASSTGISGDHFVVFNLNHDQVGNRIGGERLSVLVDFERLKLAAAAVLLSPYVPLLFMGEEYADEAPFFYFADHSEEELIHAVKKGRKAEFAAFNADDDHIDPFQEATFTDSRLRWENRTVGKHRIMLDWHRTLIGLRRTEPVLQNMAKRGIQVTVLRSAGFVLHRQDPEGLNHILALFNLFEEEIDYSLPDWASNWQKRLDSKEPQWLENPETAQPVLPEQPNPGQTLRLPPVSVTVYQGHSGVAERNTSPLL</sequence>
<keyword evidence="9 14" id="KW-0326">Glycosidase</keyword>
<comment type="catalytic activity">
    <reaction evidence="12 14">
        <text>hydrolysis of (1-&gt;4)-alpha-D-glucosidic linkage in 4-alpha-D-[(1-&gt;4)-alpha-D-glucanosyl]n trehalose to yield trehalose and (1-&gt;4)-alpha-D-glucan.</text>
        <dbReference type="EC" id="3.2.1.141"/>
    </reaction>
</comment>
<evidence type="ECO:0000256" key="14">
    <source>
        <dbReference type="PIRNR" id="PIRNR006337"/>
    </source>
</evidence>
<evidence type="ECO:0000256" key="2">
    <source>
        <dbReference type="ARBA" id="ARBA00005199"/>
    </source>
</evidence>
<keyword evidence="20" id="KW-1185">Reference proteome</keyword>
<dbReference type="EC" id="3.2.1.141" evidence="4 13"/>
<dbReference type="InterPro" id="IPR017853">
    <property type="entry name" value="GH"/>
</dbReference>
<dbReference type="AlphaFoldDB" id="A0A7K0EFW7"/>
<gene>
    <name evidence="19" type="primary">treZ</name>
    <name evidence="19" type="ORF">GJJ30_03505</name>
</gene>
<feature type="domain" description="Glycosyl hydrolase family 13 catalytic" evidence="18">
    <location>
        <begin position="114"/>
        <end position="458"/>
    </location>
</feature>
<evidence type="ECO:0000256" key="15">
    <source>
        <dbReference type="PIRSR" id="PIRSR006337-1"/>
    </source>
</evidence>
<evidence type="ECO:0000256" key="17">
    <source>
        <dbReference type="PIRSR" id="PIRSR006337-3"/>
    </source>
</evidence>
<comment type="caution">
    <text evidence="19">The sequence shown here is derived from an EMBL/GenBank/DDBJ whole genome shotgun (WGS) entry which is preliminary data.</text>
</comment>
<dbReference type="SUPFAM" id="SSF51445">
    <property type="entry name" value="(Trans)glycosidases"/>
    <property type="match status" value="1"/>
</dbReference>
<keyword evidence="7 14" id="KW-0378">Hydrolase</keyword>
<dbReference type="OrthoDB" id="9761875at2"/>
<evidence type="ECO:0000256" key="5">
    <source>
        <dbReference type="ARBA" id="ARBA00015938"/>
    </source>
</evidence>
<evidence type="ECO:0000313" key="19">
    <source>
        <dbReference type="EMBL" id="MRS60346.1"/>
    </source>
</evidence>
<dbReference type="PIRSF" id="PIRSF006337">
    <property type="entry name" value="Trehalose_TreZ"/>
    <property type="match status" value="1"/>
</dbReference>
<dbReference type="EMBL" id="WJXZ01000001">
    <property type="protein sequence ID" value="MRS60346.1"/>
    <property type="molecule type" value="Genomic_DNA"/>
</dbReference>
<evidence type="ECO:0000256" key="4">
    <source>
        <dbReference type="ARBA" id="ARBA00012268"/>
    </source>
</evidence>
<evidence type="ECO:0000256" key="9">
    <source>
        <dbReference type="ARBA" id="ARBA00023295"/>
    </source>
</evidence>
<evidence type="ECO:0000256" key="3">
    <source>
        <dbReference type="ARBA" id="ARBA00008061"/>
    </source>
</evidence>
<dbReference type="Pfam" id="PF00128">
    <property type="entry name" value="Alpha-amylase"/>
    <property type="match status" value="1"/>
</dbReference>
<organism evidence="19 20">
    <name type="scientific">Larkinella terrae</name>
    <dbReference type="NCBI Taxonomy" id="2025311"/>
    <lineage>
        <taxon>Bacteria</taxon>
        <taxon>Pseudomonadati</taxon>
        <taxon>Bacteroidota</taxon>
        <taxon>Cytophagia</taxon>
        <taxon>Cytophagales</taxon>
        <taxon>Spirosomataceae</taxon>
        <taxon>Larkinella</taxon>
    </lineage>
</organism>
<dbReference type="Proteomes" id="UP000441754">
    <property type="component" value="Unassembled WGS sequence"/>
</dbReference>
<dbReference type="InterPro" id="IPR014756">
    <property type="entry name" value="Ig_E-set"/>
</dbReference>
<evidence type="ECO:0000256" key="10">
    <source>
        <dbReference type="ARBA" id="ARBA00032057"/>
    </source>
</evidence>
<feature type="site" description="Transition state stabilizer" evidence="17">
    <location>
        <position position="391"/>
    </location>
</feature>
<feature type="binding site" evidence="16">
    <location>
        <begin position="322"/>
        <end position="326"/>
    </location>
    <ligand>
        <name>substrate</name>
    </ligand>
</feature>
<keyword evidence="8" id="KW-0119">Carbohydrate metabolism</keyword>
<dbReference type="RefSeq" id="WP_154173184.1">
    <property type="nucleotide sequence ID" value="NZ_WJXZ01000001.1"/>
</dbReference>
<dbReference type="PANTHER" id="PTHR43651">
    <property type="entry name" value="1,4-ALPHA-GLUCAN-BRANCHING ENZYME"/>
    <property type="match status" value="1"/>
</dbReference>
<dbReference type="Gene3D" id="2.60.40.10">
    <property type="entry name" value="Immunoglobulins"/>
    <property type="match status" value="1"/>
</dbReference>
<dbReference type="GO" id="GO:0005992">
    <property type="term" value="P:trehalose biosynthetic process"/>
    <property type="evidence" value="ECO:0007669"/>
    <property type="project" value="UniProtKB-UniRule"/>
</dbReference>
<keyword evidence="6" id="KW-0963">Cytoplasm</keyword>
<dbReference type="UniPathway" id="UPA00299"/>
<evidence type="ECO:0000256" key="16">
    <source>
        <dbReference type="PIRSR" id="PIRSR006337-2"/>
    </source>
</evidence>
<dbReference type="Gene3D" id="1.10.10.760">
    <property type="entry name" value="E-set domains of sugar-utilizing enzymes"/>
    <property type="match status" value="1"/>
</dbReference>
<proteinExistence type="inferred from homology"/>
<evidence type="ECO:0000256" key="12">
    <source>
        <dbReference type="ARBA" id="ARBA00034013"/>
    </source>
</evidence>
<dbReference type="InterPro" id="IPR012768">
    <property type="entry name" value="Trehalose_TreZ"/>
</dbReference>
<evidence type="ECO:0000256" key="7">
    <source>
        <dbReference type="ARBA" id="ARBA00022801"/>
    </source>
</evidence>
<dbReference type="Gene3D" id="3.20.20.80">
    <property type="entry name" value="Glycosidases"/>
    <property type="match status" value="1"/>
</dbReference>
<dbReference type="GO" id="GO:0033942">
    <property type="term" value="F:4-alpha-D-(1-&gt;4)-alpha-D-glucanotrehalose trehalohydrolase activity"/>
    <property type="evidence" value="ECO:0007669"/>
    <property type="project" value="UniProtKB-EC"/>
</dbReference>
<feature type="active site" description="Proton donor" evidence="15">
    <location>
        <position position="297"/>
    </location>
</feature>
<evidence type="ECO:0000313" key="20">
    <source>
        <dbReference type="Proteomes" id="UP000441754"/>
    </source>
</evidence>
<dbReference type="CDD" id="cd02853">
    <property type="entry name" value="E_set_MTHase_like_N"/>
    <property type="match status" value="1"/>
</dbReference>
<evidence type="ECO:0000259" key="18">
    <source>
        <dbReference type="SMART" id="SM00642"/>
    </source>
</evidence>
<accession>A0A7K0EFW7</accession>
<dbReference type="CDD" id="cd11325">
    <property type="entry name" value="AmyAc_GTHase"/>
    <property type="match status" value="1"/>
</dbReference>
<comment type="pathway">
    <text evidence="2 14">Glycan biosynthesis; trehalose biosynthesis.</text>
</comment>
<evidence type="ECO:0000256" key="6">
    <source>
        <dbReference type="ARBA" id="ARBA00022490"/>
    </source>
</evidence>
<dbReference type="InterPro" id="IPR006047">
    <property type="entry name" value="GH13_cat_dom"/>
</dbReference>
<dbReference type="InterPro" id="IPR044901">
    <property type="entry name" value="Trehalose_TreZ_E-set_sf"/>
</dbReference>
<dbReference type="InterPro" id="IPR004193">
    <property type="entry name" value="Glyco_hydro_13_N"/>
</dbReference>
<dbReference type="SUPFAM" id="SSF51011">
    <property type="entry name" value="Glycosyl hydrolase domain"/>
    <property type="match status" value="1"/>
</dbReference>
<evidence type="ECO:0000256" key="8">
    <source>
        <dbReference type="ARBA" id="ARBA00023277"/>
    </source>
</evidence>
<dbReference type="SUPFAM" id="SSF81296">
    <property type="entry name" value="E set domains"/>
    <property type="match status" value="1"/>
</dbReference>
<reference evidence="19 20" key="1">
    <citation type="journal article" date="2018" name="Antonie Van Leeuwenhoek">
        <title>Larkinella terrae sp. nov., isolated from soil on Jeju Island, South Korea.</title>
        <authorList>
            <person name="Ten L.N."/>
            <person name="Jeon J."/>
            <person name="Park S.J."/>
            <person name="Park S."/>
            <person name="Lee S.Y."/>
            <person name="Kim M.K."/>
            <person name="Jung H.Y."/>
        </authorList>
    </citation>
    <scope>NUCLEOTIDE SEQUENCE [LARGE SCALE GENOMIC DNA]</scope>
    <source>
        <strain evidence="19 20">KCTC 52001</strain>
    </source>
</reference>
<protein>
    <recommendedName>
        <fullName evidence="5 13">Malto-oligosyltrehalose trehalohydrolase</fullName>
        <shortName evidence="14">MTHase</shortName>
        <ecNumber evidence="4 13">3.2.1.141</ecNumber>
    </recommendedName>
    <alternativeName>
        <fullName evidence="11 14">4-alpha-D-((1-&gt;4)-alpha-D-glucano)trehalose trehalohydrolase</fullName>
    </alternativeName>
    <alternativeName>
        <fullName evidence="10 14">Maltooligosyl trehalose trehalohydrolase</fullName>
    </alternativeName>
</protein>
<evidence type="ECO:0000256" key="13">
    <source>
        <dbReference type="NCBIfam" id="TIGR02402"/>
    </source>
</evidence>